<dbReference type="InterPro" id="IPR020901">
    <property type="entry name" value="Prtase_inh_Kunz-CS"/>
</dbReference>
<dbReference type="GO" id="GO:0004867">
    <property type="term" value="F:serine-type endopeptidase inhibitor activity"/>
    <property type="evidence" value="ECO:0007669"/>
    <property type="project" value="InterPro"/>
</dbReference>
<dbReference type="SMART" id="SM00131">
    <property type="entry name" value="KU"/>
    <property type="match status" value="3"/>
</dbReference>
<dbReference type="CDD" id="cd22593">
    <property type="entry name" value="Kunitz_conkunitzin"/>
    <property type="match status" value="1"/>
</dbReference>
<dbReference type="Pfam" id="PF14625">
    <property type="entry name" value="Lustrin_cystein"/>
    <property type="match status" value="3"/>
</dbReference>
<feature type="domain" description="BPTI/Kunitz inhibitor" evidence="1">
    <location>
        <begin position="139"/>
        <end position="192"/>
    </location>
</feature>
<feature type="domain" description="BPTI/Kunitz inhibitor" evidence="1">
    <location>
        <begin position="395"/>
        <end position="447"/>
    </location>
</feature>
<dbReference type="InterPro" id="IPR053014">
    <property type="entry name" value="Cuticle_assoc_divergent"/>
</dbReference>
<reference evidence="2" key="1">
    <citation type="submission" date="2012-09" db="EMBL/GenBank/DDBJ databases">
        <authorList>
            <person name="Martin A.A."/>
        </authorList>
    </citation>
    <scope>NUCLEOTIDE SEQUENCE</scope>
</reference>
<dbReference type="Proteomes" id="UP000035642">
    <property type="component" value="Unassembled WGS sequence"/>
</dbReference>
<protein>
    <submittedName>
        <fullName evidence="3">Kunitz/Bovine pancreatic trypsin inhibitor domain protein</fullName>
    </submittedName>
</protein>
<dbReference type="InterPro" id="IPR036880">
    <property type="entry name" value="Kunitz_BPTI_sf"/>
</dbReference>
<dbReference type="PANTHER" id="PTHR46339">
    <property type="entry name" value="PROTEIN CBG15282-RELATED"/>
    <property type="match status" value="1"/>
</dbReference>
<dbReference type="Gene3D" id="4.10.410.10">
    <property type="entry name" value="Pancreatic trypsin inhibitor Kunitz domain"/>
    <property type="match status" value="3"/>
</dbReference>
<dbReference type="SMART" id="SM00289">
    <property type="entry name" value="WR1"/>
    <property type="match status" value="4"/>
</dbReference>
<evidence type="ECO:0000259" key="1">
    <source>
        <dbReference type="PROSITE" id="PS50279"/>
    </source>
</evidence>
<dbReference type="InterPro" id="IPR006150">
    <property type="entry name" value="Cys_repeat_1"/>
</dbReference>
<dbReference type="Pfam" id="PF00014">
    <property type="entry name" value="Kunitz_BPTI"/>
    <property type="match status" value="3"/>
</dbReference>
<name>A0A158PCR1_ANGCA</name>
<dbReference type="WBParaSite" id="ACAC_0001295801-mRNA-1">
    <property type="protein sequence ID" value="ACAC_0001295801-mRNA-1"/>
    <property type="gene ID" value="ACAC_0001295801"/>
</dbReference>
<evidence type="ECO:0000313" key="2">
    <source>
        <dbReference type="Proteomes" id="UP000035642"/>
    </source>
</evidence>
<dbReference type="PROSITE" id="PS50279">
    <property type="entry name" value="BPTI_KUNITZ_2"/>
    <property type="match status" value="3"/>
</dbReference>
<organism evidence="2 3">
    <name type="scientific">Angiostrongylus cantonensis</name>
    <name type="common">Rat lungworm</name>
    <dbReference type="NCBI Taxonomy" id="6313"/>
    <lineage>
        <taxon>Eukaryota</taxon>
        <taxon>Metazoa</taxon>
        <taxon>Ecdysozoa</taxon>
        <taxon>Nematoda</taxon>
        <taxon>Chromadorea</taxon>
        <taxon>Rhabditida</taxon>
        <taxon>Rhabditina</taxon>
        <taxon>Rhabditomorpha</taxon>
        <taxon>Strongyloidea</taxon>
        <taxon>Metastrongylidae</taxon>
        <taxon>Angiostrongylus</taxon>
    </lineage>
</organism>
<feature type="domain" description="BPTI/Kunitz inhibitor" evidence="1">
    <location>
        <begin position="287"/>
        <end position="339"/>
    </location>
</feature>
<reference evidence="3" key="2">
    <citation type="submission" date="2016-04" db="UniProtKB">
        <authorList>
            <consortium name="WormBaseParasite"/>
        </authorList>
    </citation>
    <scope>IDENTIFICATION</scope>
</reference>
<evidence type="ECO:0000313" key="3">
    <source>
        <dbReference type="WBParaSite" id="ACAC_0001295801-mRNA-1"/>
    </source>
</evidence>
<dbReference type="AlphaFoldDB" id="A0A158PCR1"/>
<accession>A0A158PCR1</accession>
<dbReference type="SUPFAM" id="SSF57362">
    <property type="entry name" value="BPTI-like"/>
    <property type="match status" value="3"/>
</dbReference>
<sequence length="579" mass="64509">MAQDHRWLAIRVQSTVNVYLGRIVQWGDALVGLHTLPLKDSVGETELVFESNKNGKMVKKLIFVEIWPEEFGCTYDAQCAAVWPESTCQFRMCKCPTSMQSAPTRDGTVQTWRFIGCDDFPEMYDCIGGLCCPSRAMACIQSLDTGDFAKLNSTTTRWHYDPISHSCWSFQFSGVGGNANNFLNEEHCKSYCVNTCPRGMPQTSGSSSMLFQGSDDTKCIPGAANCDPERFKCIHVGVEYQCCPSRALCPLGSPLSDALASCNSSVHCPPSHSCHYGRCCPIPNIVCNQPQMKGVACLVAPSSRFWYNSTSSSCQLFIYNGCQGNLNNFPSLESCQQFCEGVDVIPQCLVGDAFTLSGRPQKCSIDFLENECPRNYECHFDGRTYGCCLTLDYICSLGHDKGKPCDQKPSLRWFFDGSVGGCRSFVFHGCGGNINNFPTQQHCMEYCSKPELLCPSGVGSYQYLKGAMLKCSPNTKCPEDHECLQITRFRRFGLHPNRPSAETTPIERSRETLKSYTVYGKYGKRIYSKGVEMQGIGIQRVFCSSRKPCPPHYFCLRLKADGHGYCCLAKNFNKKCRSP</sequence>
<proteinExistence type="predicted"/>
<dbReference type="PROSITE" id="PS00280">
    <property type="entry name" value="BPTI_KUNITZ_1"/>
    <property type="match status" value="2"/>
</dbReference>
<keyword evidence="2" id="KW-1185">Reference proteome</keyword>
<dbReference type="InterPro" id="IPR028150">
    <property type="entry name" value="Lustrin_cystein"/>
</dbReference>
<dbReference type="InterPro" id="IPR002223">
    <property type="entry name" value="Kunitz_BPTI"/>
</dbReference>